<feature type="non-terminal residue" evidence="1">
    <location>
        <position position="70"/>
    </location>
</feature>
<evidence type="ECO:0000313" key="1">
    <source>
        <dbReference type="EMBL" id="CAG8847932.1"/>
    </source>
</evidence>
<organism evidence="1 2">
    <name type="scientific">Racocetra persica</name>
    <dbReference type="NCBI Taxonomy" id="160502"/>
    <lineage>
        <taxon>Eukaryota</taxon>
        <taxon>Fungi</taxon>
        <taxon>Fungi incertae sedis</taxon>
        <taxon>Mucoromycota</taxon>
        <taxon>Glomeromycotina</taxon>
        <taxon>Glomeromycetes</taxon>
        <taxon>Diversisporales</taxon>
        <taxon>Gigasporaceae</taxon>
        <taxon>Racocetra</taxon>
    </lineage>
</organism>
<name>A0ACA9STX4_9GLOM</name>
<protein>
    <submittedName>
        <fullName evidence="1">2302_t:CDS:1</fullName>
    </submittedName>
</protein>
<evidence type="ECO:0000313" key="2">
    <source>
        <dbReference type="Proteomes" id="UP000789920"/>
    </source>
</evidence>
<dbReference type="Proteomes" id="UP000789920">
    <property type="component" value="Unassembled WGS sequence"/>
</dbReference>
<reference evidence="1" key="1">
    <citation type="submission" date="2021-06" db="EMBL/GenBank/DDBJ databases">
        <authorList>
            <person name="Kallberg Y."/>
            <person name="Tangrot J."/>
            <person name="Rosling A."/>
        </authorList>
    </citation>
    <scope>NUCLEOTIDE SEQUENCE</scope>
    <source>
        <strain evidence="1">MA461A</strain>
    </source>
</reference>
<comment type="caution">
    <text evidence="1">The sequence shown here is derived from an EMBL/GenBank/DDBJ whole genome shotgun (WGS) entry which is preliminary data.</text>
</comment>
<dbReference type="EMBL" id="CAJVQC010158401">
    <property type="protein sequence ID" value="CAG8847932.1"/>
    <property type="molecule type" value="Genomic_DNA"/>
</dbReference>
<gene>
    <name evidence="1" type="ORF">RPERSI_LOCUS34873</name>
</gene>
<proteinExistence type="predicted"/>
<accession>A0ACA9STX4</accession>
<sequence length="70" mass="8309">NLIINHLGEFYLCIPEPLKIQAENQDPLFSENQKNGKNNISQIYRLCHIYNRLHSKRDKIHGKGNKRKCY</sequence>
<feature type="non-terminal residue" evidence="1">
    <location>
        <position position="1"/>
    </location>
</feature>
<keyword evidence="2" id="KW-1185">Reference proteome</keyword>